<gene>
    <name evidence="6" type="ORF">M9Y10_012436</name>
</gene>
<keyword evidence="2 4" id="KW-0103">Bromodomain</keyword>
<dbReference type="PRINTS" id="PR00503">
    <property type="entry name" value="BROMODOMAIN"/>
</dbReference>
<dbReference type="InterPro" id="IPR018359">
    <property type="entry name" value="Bromodomain_CS"/>
</dbReference>
<evidence type="ECO:0000256" key="2">
    <source>
        <dbReference type="ARBA" id="ARBA00023117"/>
    </source>
</evidence>
<evidence type="ECO:0000256" key="3">
    <source>
        <dbReference type="ARBA" id="ARBA00023163"/>
    </source>
</evidence>
<dbReference type="Pfam" id="PF17035">
    <property type="entry name" value="BET"/>
    <property type="match status" value="1"/>
</dbReference>
<dbReference type="InterPro" id="IPR038336">
    <property type="entry name" value="NET_sf"/>
</dbReference>
<protein>
    <recommendedName>
        <fullName evidence="5">Bromo domain-containing protein</fullName>
    </recommendedName>
</protein>
<keyword evidence="1" id="KW-0805">Transcription regulation</keyword>
<evidence type="ECO:0000256" key="1">
    <source>
        <dbReference type="ARBA" id="ARBA00023015"/>
    </source>
</evidence>
<name>A0ABR2ICJ9_9EUKA</name>
<comment type="caution">
    <text evidence="6">The sequence shown here is derived from an EMBL/GenBank/DDBJ whole genome shotgun (WGS) entry which is preliminary data.</text>
</comment>
<dbReference type="Gene3D" id="1.20.1270.220">
    <property type="match status" value="1"/>
</dbReference>
<keyword evidence="7" id="KW-1185">Reference proteome</keyword>
<accession>A0ABR2ICJ9</accession>
<dbReference type="PROSITE" id="PS00633">
    <property type="entry name" value="BROMODOMAIN_1"/>
    <property type="match status" value="1"/>
</dbReference>
<feature type="domain" description="Bromo" evidence="5">
    <location>
        <begin position="29"/>
        <end position="101"/>
    </location>
</feature>
<dbReference type="SMART" id="SM00297">
    <property type="entry name" value="BROMO"/>
    <property type="match status" value="1"/>
</dbReference>
<dbReference type="PANTHER" id="PTHR45926">
    <property type="entry name" value="OSJNBA0053K19.4 PROTEIN"/>
    <property type="match status" value="1"/>
</dbReference>
<sequence length="246" mass="28306">MNRQNQNMVPKVMDEYIKYSCTSILDELQKHPISKMFAEPVDPINDEAPNYFVIVKKPMDFSTIRKKLQNGQYSTIHDFKKDVQLVFSNATLYNGKSSPIGIVAAELNVYFKDLSKNISDNPDSCWYNKLIQLKRSLINHVQQHPSNSQKQKEQSNDIETSFTCEIGRFEVNLMNGKDLESLASNIIKLGEPKQLENIRKIIKEENPEVDTDDGATIDLNILTPKTLRKLKEFTINELEMVGKDYE</sequence>
<dbReference type="Proteomes" id="UP001470230">
    <property type="component" value="Unassembled WGS sequence"/>
</dbReference>
<proteinExistence type="predicted"/>
<dbReference type="InterPro" id="IPR036427">
    <property type="entry name" value="Bromodomain-like_sf"/>
</dbReference>
<organism evidence="6 7">
    <name type="scientific">Tritrichomonas musculus</name>
    <dbReference type="NCBI Taxonomy" id="1915356"/>
    <lineage>
        <taxon>Eukaryota</taxon>
        <taxon>Metamonada</taxon>
        <taxon>Parabasalia</taxon>
        <taxon>Tritrichomonadida</taxon>
        <taxon>Tritrichomonadidae</taxon>
        <taxon>Tritrichomonas</taxon>
    </lineage>
</organism>
<evidence type="ECO:0000256" key="4">
    <source>
        <dbReference type="PROSITE-ProRule" id="PRU00035"/>
    </source>
</evidence>
<dbReference type="InterPro" id="IPR001487">
    <property type="entry name" value="Bromodomain"/>
</dbReference>
<evidence type="ECO:0000313" key="6">
    <source>
        <dbReference type="EMBL" id="KAK8860770.1"/>
    </source>
</evidence>
<dbReference type="PROSITE" id="PS50014">
    <property type="entry name" value="BROMODOMAIN_2"/>
    <property type="match status" value="1"/>
</dbReference>
<reference evidence="6 7" key="1">
    <citation type="submission" date="2024-04" db="EMBL/GenBank/DDBJ databases">
        <title>Tritrichomonas musculus Genome.</title>
        <authorList>
            <person name="Alves-Ferreira E."/>
            <person name="Grigg M."/>
            <person name="Lorenzi H."/>
            <person name="Galac M."/>
        </authorList>
    </citation>
    <scope>NUCLEOTIDE SEQUENCE [LARGE SCALE GENOMIC DNA]</scope>
    <source>
        <strain evidence="6 7">EAF2021</strain>
    </source>
</reference>
<evidence type="ECO:0000259" key="5">
    <source>
        <dbReference type="PROSITE" id="PS50014"/>
    </source>
</evidence>
<dbReference type="SUPFAM" id="SSF47370">
    <property type="entry name" value="Bromodomain"/>
    <property type="match status" value="1"/>
</dbReference>
<dbReference type="EMBL" id="JAPFFF010000018">
    <property type="protein sequence ID" value="KAK8860770.1"/>
    <property type="molecule type" value="Genomic_DNA"/>
</dbReference>
<keyword evidence="3" id="KW-0804">Transcription</keyword>
<dbReference type="InterPro" id="IPR027353">
    <property type="entry name" value="NET_dom"/>
</dbReference>
<dbReference type="Gene3D" id="1.20.920.10">
    <property type="entry name" value="Bromodomain-like"/>
    <property type="match status" value="1"/>
</dbReference>
<dbReference type="Pfam" id="PF00439">
    <property type="entry name" value="Bromodomain"/>
    <property type="match status" value="1"/>
</dbReference>
<evidence type="ECO:0000313" key="7">
    <source>
        <dbReference type="Proteomes" id="UP001470230"/>
    </source>
</evidence>